<evidence type="ECO:0000256" key="2">
    <source>
        <dbReference type="SAM" id="SignalP"/>
    </source>
</evidence>
<name>A0A316VIG0_9BASI</name>
<keyword evidence="4" id="KW-1185">Reference proteome</keyword>
<dbReference type="Proteomes" id="UP000245771">
    <property type="component" value="Unassembled WGS sequence"/>
</dbReference>
<keyword evidence="2" id="KW-0732">Signal</keyword>
<evidence type="ECO:0000313" key="3">
    <source>
        <dbReference type="EMBL" id="PWN37419.1"/>
    </source>
</evidence>
<evidence type="ECO:0000256" key="1">
    <source>
        <dbReference type="SAM" id="MobiDB-lite"/>
    </source>
</evidence>
<feature type="signal peptide" evidence="2">
    <location>
        <begin position="1"/>
        <end position="20"/>
    </location>
</feature>
<organism evidence="3 4">
    <name type="scientific">Meira miltonrushii</name>
    <dbReference type="NCBI Taxonomy" id="1280837"/>
    <lineage>
        <taxon>Eukaryota</taxon>
        <taxon>Fungi</taxon>
        <taxon>Dikarya</taxon>
        <taxon>Basidiomycota</taxon>
        <taxon>Ustilaginomycotina</taxon>
        <taxon>Exobasidiomycetes</taxon>
        <taxon>Exobasidiales</taxon>
        <taxon>Brachybasidiaceae</taxon>
        <taxon>Meira</taxon>
    </lineage>
</organism>
<accession>A0A316VIG0</accession>
<sequence>MFAIIFTLCLYLSFLGKCEAVSIRGRRNQSNVVVQANTAGDQNRSAVPKVDSFPELKKGHTLKGRRTIRKARTFGANMNQAHGTKKSLDVRMNKEPNASIPTQSSKEVTVKPSDAERKLANFRAFYQRKKVGRERGDKKAKEWFKVRSARINERETGLTQRMKTAKYTQDDLERYQKRIARHAKYREKQKRTKIDLNQVPTDRSSRKNREDWTDGL</sequence>
<proteinExistence type="predicted"/>
<dbReference type="EMBL" id="KZ819602">
    <property type="protein sequence ID" value="PWN37419.1"/>
    <property type="molecule type" value="Genomic_DNA"/>
</dbReference>
<dbReference type="GeneID" id="37022470"/>
<gene>
    <name evidence="3" type="ORF">FA14DRAFT_176713</name>
</gene>
<dbReference type="RefSeq" id="XP_025357721.1">
    <property type="nucleotide sequence ID" value="XM_025500689.1"/>
</dbReference>
<reference evidence="3 4" key="1">
    <citation type="journal article" date="2018" name="Mol. Biol. Evol.">
        <title>Broad Genomic Sampling Reveals a Smut Pathogenic Ancestry of the Fungal Clade Ustilaginomycotina.</title>
        <authorList>
            <person name="Kijpornyongpan T."/>
            <person name="Mondo S.J."/>
            <person name="Barry K."/>
            <person name="Sandor L."/>
            <person name="Lee J."/>
            <person name="Lipzen A."/>
            <person name="Pangilinan J."/>
            <person name="LaButti K."/>
            <person name="Hainaut M."/>
            <person name="Henrissat B."/>
            <person name="Grigoriev I.V."/>
            <person name="Spatafora J.W."/>
            <person name="Aime M.C."/>
        </authorList>
    </citation>
    <scope>NUCLEOTIDE SEQUENCE [LARGE SCALE GENOMIC DNA]</scope>
    <source>
        <strain evidence="3 4">MCA 3882</strain>
    </source>
</reference>
<dbReference type="InParanoid" id="A0A316VIG0"/>
<evidence type="ECO:0000313" key="4">
    <source>
        <dbReference type="Proteomes" id="UP000245771"/>
    </source>
</evidence>
<protein>
    <submittedName>
        <fullName evidence="3">Uncharacterized protein</fullName>
    </submittedName>
</protein>
<feature type="compositionally biased region" description="Basic and acidic residues" evidence="1">
    <location>
        <begin position="203"/>
        <end position="216"/>
    </location>
</feature>
<feature type="chain" id="PRO_5016422120" evidence="2">
    <location>
        <begin position="21"/>
        <end position="216"/>
    </location>
</feature>
<feature type="region of interest" description="Disordered" evidence="1">
    <location>
        <begin position="184"/>
        <end position="216"/>
    </location>
</feature>
<dbReference type="AlphaFoldDB" id="A0A316VIG0"/>